<accession>A0A1L9SVT4</accession>
<proteinExistence type="predicted"/>
<dbReference type="AlphaFoldDB" id="A0A1L9SVT4"/>
<sequence length="222" mass="25573">MPATACFASTVLPEVYVEPKAGMIRIIGPVVRDLLKHITRRIHEGPLLEIRQESRESVLVTFLHATHAMAFLHSSDEMEKTCGSSRIGHGYKIEMVETADWKEEHLRMNQPLRERRRLSFARKKMFSEGMNPTRWEHDIHRLVGSMNIDFLFVFNSGNATVVFNSTAAARVVHDAFQRWKDVPGAYHGVLVSYSSDPCEKELILVREAPRLSYNRYNRRNAH</sequence>
<dbReference type="VEuPathDB" id="FungiDB:ASPZODRAFT_56064"/>
<keyword evidence="2" id="KW-1185">Reference proteome</keyword>
<reference evidence="2" key="1">
    <citation type="journal article" date="2017" name="Genome Biol.">
        <title>Comparative genomics reveals high biological diversity and specific adaptations in the industrially and medically important fungal genus Aspergillus.</title>
        <authorList>
            <person name="de Vries R.P."/>
            <person name="Riley R."/>
            <person name="Wiebenga A."/>
            <person name="Aguilar-Osorio G."/>
            <person name="Amillis S."/>
            <person name="Uchima C.A."/>
            <person name="Anderluh G."/>
            <person name="Asadollahi M."/>
            <person name="Askin M."/>
            <person name="Barry K."/>
            <person name="Battaglia E."/>
            <person name="Bayram O."/>
            <person name="Benocci T."/>
            <person name="Braus-Stromeyer S.A."/>
            <person name="Caldana C."/>
            <person name="Canovas D."/>
            <person name="Cerqueira G.C."/>
            <person name="Chen F."/>
            <person name="Chen W."/>
            <person name="Choi C."/>
            <person name="Clum A."/>
            <person name="Dos Santos R.A."/>
            <person name="Damasio A.R."/>
            <person name="Diallinas G."/>
            <person name="Emri T."/>
            <person name="Fekete E."/>
            <person name="Flipphi M."/>
            <person name="Freyberg S."/>
            <person name="Gallo A."/>
            <person name="Gournas C."/>
            <person name="Habgood R."/>
            <person name="Hainaut M."/>
            <person name="Harispe M.L."/>
            <person name="Henrissat B."/>
            <person name="Hilden K.S."/>
            <person name="Hope R."/>
            <person name="Hossain A."/>
            <person name="Karabika E."/>
            <person name="Karaffa L."/>
            <person name="Karanyi Z."/>
            <person name="Krasevec N."/>
            <person name="Kuo A."/>
            <person name="Kusch H."/>
            <person name="LaButti K."/>
            <person name="Lagendijk E.L."/>
            <person name="Lapidus A."/>
            <person name="Levasseur A."/>
            <person name="Lindquist E."/>
            <person name="Lipzen A."/>
            <person name="Logrieco A.F."/>
            <person name="MacCabe A."/>
            <person name="Maekelae M.R."/>
            <person name="Malavazi I."/>
            <person name="Melin P."/>
            <person name="Meyer V."/>
            <person name="Mielnichuk N."/>
            <person name="Miskei M."/>
            <person name="Molnar A.P."/>
            <person name="Mule G."/>
            <person name="Ngan C.Y."/>
            <person name="Orejas M."/>
            <person name="Orosz E."/>
            <person name="Ouedraogo J.P."/>
            <person name="Overkamp K.M."/>
            <person name="Park H.-S."/>
            <person name="Perrone G."/>
            <person name="Piumi F."/>
            <person name="Punt P.J."/>
            <person name="Ram A.F."/>
            <person name="Ramon A."/>
            <person name="Rauscher S."/>
            <person name="Record E."/>
            <person name="Riano-Pachon D.M."/>
            <person name="Robert V."/>
            <person name="Roehrig J."/>
            <person name="Ruller R."/>
            <person name="Salamov A."/>
            <person name="Salih N.S."/>
            <person name="Samson R.A."/>
            <person name="Sandor E."/>
            <person name="Sanguinetti M."/>
            <person name="Schuetze T."/>
            <person name="Sepcic K."/>
            <person name="Shelest E."/>
            <person name="Sherlock G."/>
            <person name="Sophianopoulou V."/>
            <person name="Squina F.M."/>
            <person name="Sun H."/>
            <person name="Susca A."/>
            <person name="Todd R.B."/>
            <person name="Tsang A."/>
            <person name="Unkles S.E."/>
            <person name="van de Wiele N."/>
            <person name="van Rossen-Uffink D."/>
            <person name="Oliveira J.V."/>
            <person name="Vesth T.C."/>
            <person name="Visser J."/>
            <person name="Yu J.-H."/>
            <person name="Zhou M."/>
            <person name="Andersen M.R."/>
            <person name="Archer D.B."/>
            <person name="Baker S.E."/>
            <person name="Benoit I."/>
            <person name="Brakhage A.A."/>
            <person name="Braus G.H."/>
            <person name="Fischer R."/>
            <person name="Frisvad J.C."/>
            <person name="Goldman G.H."/>
            <person name="Houbraken J."/>
            <person name="Oakley B."/>
            <person name="Pocsi I."/>
            <person name="Scazzocchio C."/>
            <person name="Seiboth B."/>
            <person name="vanKuyk P.A."/>
            <person name="Wortman J."/>
            <person name="Dyer P.S."/>
            <person name="Grigoriev I.V."/>
        </authorList>
    </citation>
    <scope>NUCLEOTIDE SEQUENCE [LARGE SCALE GENOMIC DNA]</scope>
    <source>
        <strain evidence="2">CBS 506.65</strain>
    </source>
</reference>
<dbReference type="EMBL" id="KV878336">
    <property type="protein sequence ID" value="OJJ51298.1"/>
    <property type="molecule type" value="Genomic_DNA"/>
</dbReference>
<gene>
    <name evidence="1" type="ORF">ASPZODRAFT_56064</name>
</gene>
<dbReference type="GeneID" id="34615047"/>
<protein>
    <submittedName>
        <fullName evidence="1">Uncharacterized protein</fullName>
    </submittedName>
</protein>
<dbReference type="RefSeq" id="XP_022585808.1">
    <property type="nucleotide sequence ID" value="XM_022728583.1"/>
</dbReference>
<name>A0A1L9SVT4_9EURO</name>
<evidence type="ECO:0000313" key="2">
    <source>
        <dbReference type="Proteomes" id="UP000184188"/>
    </source>
</evidence>
<evidence type="ECO:0000313" key="1">
    <source>
        <dbReference type="EMBL" id="OJJ51298.1"/>
    </source>
</evidence>
<dbReference type="STRING" id="1073090.A0A1L9SVT4"/>
<dbReference type="OrthoDB" id="77405at2759"/>
<dbReference type="Proteomes" id="UP000184188">
    <property type="component" value="Unassembled WGS sequence"/>
</dbReference>
<organism evidence="1 2">
    <name type="scientific">Penicilliopsis zonata CBS 506.65</name>
    <dbReference type="NCBI Taxonomy" id="1073090"/>
    <lineage>
        <taxon>Eukaryota</taxon>
        <taxon>Fungi</taxon>
        <taxon>Dikarya</taxon>
        <taxon>Ascomycota</taxon>
        <taxon>Pezizomycotina</taxon>
        <taxon>Eurotiomycetes</taxon>
        <taxon>Eurotiomycetidae</taxon>
        <taxon>Eurotiales</taxon>
        <taxon>Aspergillaceae</taxon>
        <taxon>Penicilliopsis</taxon>
    </lineage>
</organism>